<dbReference type="PANTHER" id="PTHR21015:SF22">
    <property type="entry name" value="GLYCOSYLTRANSFERASE"/>
    <property type="match status" value="1"/>
</dbReference>
<dbReference type="RefSeq" id="XP_062720638.1">
    <property type="nucleotide sequence ID" value="XM_062863227.1"/>
</dbReference>
<accession>A0AAJ0GRL0</accession>
<dbReference type="CDD" id="cd03784">
    <property type="entry name" value="GT1_Gtf-like"/>
    <property type="match status" value="1"/>
</dbReference>
<dbReference type="GeneID" id="87882056"/>
<evidence type="ECO:0000256" key="1">
    <source>
        <dbReference type="ARBA" id="ARBA00022679"/>
    </source>
</evidence>
<dbReference type="Pfam" id="PF00201">
    <property type="entry name" value="UDPGT"/>
    <property type="match status" value="1"/>
</dbReference>
<reference evidence="2" key="1">
    <citation type="journal article" date="2023" name="Mol. Phylogenet. Evol.">
        <title>Genome-scale phylogeny and comparative genomics of the fungal order Sordariales.</title>
        <authorList>
            <person name="Hensen N."/>
            <person name="Bonometti L."/>
            <person name="Westerberg I."/>
            <person name="Brannstrom I.O."/>
            <person name="Guillou S."/>
            <person name="Cros-Aarteil S."/>
            <person name="Calhoun S."/>
            <person name="Haridas S."/>
            <person name="Kuo A."/>
            <person name="Mondo S."/>
            <person name="Pangilinan J."/>
            <person name="Riley R."/>
            <person name="LaButti K."/>
            <person name="Andreopoulos B."/>
            <person name="Lipzen A."/>
            <person name="Chen C."/>
            <person name="Yan M."/>
            <person name="Daum C."/>
            <person name="Ng V."/>
            <person name="Clum A."/>
            <person name="Steindorff A."/>
            <person name="Ohm R.A."/>
            <person name="Martin F."/>
            <person name="Silar P."/>
            <person name="Natvig D.O."/>
            <person name="Lalanne C."/>
            <person name="Gautier V."/>
            <person name="Ament-Velasquez S.L."/>
            <person name="Kruys A."/>
            <person name="Hutchinson M.I."/>
            <person name="Powell A.J."/>
            <person name="Barry K."/>
            <person name="Miller A.N."/>
            <person name="Grigoriev I.V."/>
            <person name="Debuchy R."/>
            <person name="Gladieux P."/>
            <person name="Hiltunen Thoren M."/>
            <person name="Johannesson H."/>
        </authorList>
    </citation>
    <scope>NUCLEOTIDE SEQUENCE</scope>
    <source>
        <strain evidence="2">CBS 333.67</strain>
    </source>
</reference>
<comment type="caution">
    <text evidence="2">The sequence shown here is derived from an EMBL/GenBank/DDBJ whole genome shotgun (WGS) entry which is preliminary data.</text>
</comment>
<protein>
    <submittedName>
        <fullName evidence="2">Glycosyltransferase family 1 protein</fullName>
    </submittedName>
</protein>
<sequence length="456" mass="49860">MDTPKDRPILVAAAFSASGHMTPLLHISEHLVKRGFQVYFITGAEFKASVEKIGATFVENPFQWEQIYFTQAPKVHDETWVMKYIFGDATPHTHRALKETLERVRREHPGCEVVILHESFAGGLGPFVCGAPLPEGYTSLPKAIVFHSSVYASADDQTPPFGPGFRYDPTPENLALWRSTREAMEPGYQGVVAHYNALYQTLGATRPIKDDFLEFVLSLGDATVLATSPSLEYPIRNKPARLRLIGGLPPKPVSPDFAYPVWWPTITSNAALPAGDANKKRVVFVTQGTIHLDYSELLLPTLKALANRADVIVVATLGARGAELEKKPKDDPAWQLPSNALVIDYLPYNALLPYADVFVSNAGYGGFMHGVMNGVPMVLAGALADKGEVCARAEFAGIAINLAAQKPGEDAIGQAVNRVLADEKFKARAMELKKENDEMDALGTFEGIIWEMVGLK</sequence>
<gene>
    <name evidence="2" type="ORF">B0T15DRAFT_254568</name>
</gene>
<organism evidence="2 3">
    <name type="scientific">Chaetomium strumarium</name>
    <dbReference type="NCBI Taxonomy" id="1170767"/>
    <lineage>
        <taxon>Eukaryota</taxon>
        <taxon>Fungi</taxon>
        <taxon>Dikarya</taxon>
        <taxon>Ascomycota</taxon>
        <taxon>Pezizomycotina</taxon>
        <taxon>Sordariomycetes</taxon>
        <taxon>Sordariomycetidae</taxon>
        <taxon>Sordariales</taxon>
        <taxon>Chaetomiaceae</taxon>
        <taxon>Chaetomium</taxon>
    </lineage>
</organism>
<evidence type="ECO:0000313" key="2">
    <source>
        <dbReference type="EMBL" id="KAK3304858.1"/>
    </source>
</evidence>
<dbReference type="InterPro" id="IPR002213">
    <property type="entry name" value="UDP_glucos_trans"/>
</dbReference>
<keyword evidence="1" id="KW-0808">Transferase</keyword>
<dbReference type="PANTHER" id="PTHR21015">
    <property type="entry name" value="UDP-N-ACETYLGLUCOSAMINE--N-ACETYLMURAMYL-(PENTAPEPTIDE) PYROPHOSPHORYL-UNDECAPRENOL N-ACETYLGLUCOSAMINE TRANSFERASE 1"/>
    <property type="match status" value="1"/>
</dbReference>
<dbReference type="Gene3D" id="3.40.50.2000">
    <property type="entry name" value="Glycogen Phosphorylase B"/>
    <property type="match status" value="2"/>
</dbReference>
<evidence type="ECO:0000313" key="3">
    <source>
        <dbReference type="Proteomes" id="UP001273166"/>
    </source>
</evidence>
<proteinExistence type="predicted"/>
<reference evidence="2" key="2">
    <citation type="submission" date="2023-06" db="EMBL/GenBank/DDBJ databases">
        <authorList>
            <consortium name="Lawrence Berkeley National Laboratory"/>
            <person name="Mondo S.J."/>
            <person name="Hensen N."/>
            <person name="Bonometti L."/>
            <person name="Westerberg I."/>
            <person name="Brannstrom I.O."/>
            <person name="Guillou S."/>
            <person name="Cros-Aarteil S."/>
            <person name="Calhoun S."/>
            <person name="Haridas S."/>
            <person name="Kuo A."/>
            <person name="Pangilinan J."/>
            <person name="Riley R."/>
            <person name="Labutti K."/>
            <person name="Andreopoulos B."/>
            <person name="Lipzen A."/>
            <person name="Chen C."/>
            <person name="Yanf M."/>
            <person name="Daum C."/>
            <person name="Ng V."/>
            <person name="Clum A."/>
            <person name="Steindorff A."/>
            <person name="Ohm R."/>
            <person name="Martin F."/>
            <person name="Silar P."/>
            <person name="Natvig D."/>
            <person name="Lalanne C."/>
            <person name="Gautier V."/>
            <person name="Ament-Velasquez S.L."/>
            <person name="Kruys A."/>
            <person name="Hutchinson M.I."/>
            <person name="Powell A.J."/>
            <person name="Barry K."/>
            <person name="Miller A.N."/>
            <person name="Grigoriev I.V."/>
            <person name="Debuchy R."/>
            <person name="Gladieux P."/>
            <person name="Thoren M.H."/>
            <person name="Johannesson H."/>
        </authorList>
    </citation>
    <scope>NUCLEOTIDE SEQUENCE</scope>
    <source>
        <strain evidence="2">CBS 333.67</strain>
    </source>
</reference>
<dbReference type="AlphaFoldDB" id="A0AAJ0GRL0"/>
<name>A0AAJ0GRL0_9PEZI</name>
<dbReference type="EMBL" id="JAUDZG010000005">
    <property type="protein sequence ID" value="KAK3304858.1"/>
    <property type="molecule type" value="Genomic_DNA"/>
</dbReference>
<dbReference type="SUPFAM" id="SSF53756">
    <property type="entry name" value="UDP-Glycosyltransferase/glycogen phosphorylase"/>
    <property type="match status" value="1"/>
</dbReference>
<dbReference type="GO" id="GO:0008194">
    <property type="term" value="F:UDP-glycosyltransferase activity"/>
    <property type="evidence" value="ECO:0007669"/>
    <property type="project" value="InterPro"/>
</dbReference>
<keyword evidence="3" id="KW-1185">Reference proteome</keyword>
<dbReference type="Proteomes" id="UP001273166">
    <property type="component" value="Unassembled WGS sequence"/>
</dbReference>